<dbReference type="GO" id="GO:0020037">
    <property type="term" value="F:heme binding"/>
    <property type="evidence" value="ECO:0007669"/>
    <property type="project" value="UniProtKB-UniRule"/>
</dbReference>
<evidence type="ECO:0000256" key="9">
    <source>
        <dbReference type="ARBA" id="ARBA00023324"/>
    </source>
</evidence>
<comment type="similarity">
    <text evidence="2 10 13">Belongs to the catalase family.</text>
</comment>
<evidence type="ECO:0000313" key="17">
    <source>
        <dbReference type="EMBL" id="KAF7509852.1"/>
    </source>
</evidence>
<organism evidence="17 18">
    <name type="scientific">Endocarpon pusillum</name>
    <dbReference type="NCBI Taxonomy" id="364733"/>
    <lineage>
        <taxon>Eukaryota</taxon>
        <taxon>Fungi</taxon>
        <taxon>Dikarya</taxon>
        <taxon>Ascomycota</taxon>
        <taxon>Pezizomycotina</taxon>
        <taxon>Eurotiomycetes</taxon>
        <taxon>Chaetothyriomycetidae</taxon>
        <taxon>Verrucariales</taxon>
        <taxon>Verrucariaceae</taxon>
        <taxon>Endocarpon</taxon>
    </lineage>
</organism>
<dbReference type="GO" id="GO:0005829">
    <property type="term" value="C:cytosol"/>
    <property type="evidence" value="ECO:0007669"/>
    <property type="project" value="TreeGrafter"/>
</dbReference>
<comment type="caution">
    <text evidence="17">The sequence shown here is derived from an EMBL/GenBank/DDBJ whole genome shotgun (WGS) entry which is preliminary data.</text>
</comment>
<evidence type="ECO:0000256" key="12">
    <source>
        <dbReference type="PIRSR" id="PIRSR038927-2"/>
    </source>
</evidence>
<proteinExistence type="inferred from homology"/>
<dbReference type="PANTHER" id="PTHR42821:SF1">
    <property type="entry name" value="CATALASE-B"/>
    <property type="match status" value="1"/>
</dbReference>
<dbReference type="PROSITE" id="PS51402">
    <property type="entry name" value="CATALASE_3"/>
    <property type="match status" value="1"/>
</dbReference>
<comment type="function">
    <text evidence="14">Catalyzes the degradation of hydrogen peroxide (H(2)O(2)) generated by peroxisomal oxidases to water and oxygen, thereby protecting cells from the toxic effects of hydrogen peroxide.</text>
</comment>
<dbReference type="FunFam" id="2.40.180.10:FF:000003">
    <property type="entry name" value="Catalase"/>
    <property type="match status" value="1"/>
</dbReference>
<dbReference type="GO" id="GO:0042744">
    <property type="term" value="P:hydrogen peroxide catabolic process"/>
    <property type="evidence" value="ECO:0007669"/>
    <property type="project" value="UniProtKB-UniRule"/>
</dbReference>
<keyword evidence="4 10" id="KW-0575">Peroxidase</keyword>
<dbReference type="InterPro" id="IPR010582">
    <property type="entry name" value="Catalase_immune_responsive"/>
</dbReference>
<evidence type="ECO:0000256" key="10">
    <source>
        <dbReference type="PIRNR" id="PIRNR038927"/>
    </source>
</evidence>
<evidence type="ECO:0000256" key="15">
    <source>
        <dbReference type="SAM" id="MobiDB-lite"/>
    </source>
</evidence>
<keyword evidence="8 10" id="KW-0408">Iron</keyword>
<evidence type="ECO:0000256" key="13">
    <source>
        <dbReference type="RuleBase" id="RU000498"/>
    </source>
</evidence>
<accession>A0A8H7AKW6</accession>
<evidence type="ECO:0000256" key="2">
    <source>
        <dbReference type="ARBA" id="ARBA00005329"/>
    </source>
</evidence>
<feature type="binding site" description="axial binding residue" evidence="12">
    <location>
        <position position="392"/>
    </location>
    <ligand>
        <name>heme</name>
        <dbReference type="ChEBI" id="CHEBI:30413"/>
    </ligand>
    <ligandPart>
        <name>Fe</name>
        <dbReference type="ChEBI" id="CHEBI:18248"/>
    </ligandPart>
</feature>
<keyword evidence="5 10" id="KW-0349">Heme</keyword>
<dbReference type="InterPro" id="IPR043156">
    <property type="entry name" value="Catalase_clade2_helical"/>
</dbReference>
<dbReference type="PRINTS" id="PR00067">
    <property type="entry name" value="CATALASE"/>
</dbReference>
<feature type="region of interest" description="Disordered" evidence="15">
    <location>
        <begin position="537"/>
        <end position="556"/>
    </location>
</feature>
<evidence type="ECO:0000256" key="14">
    <source>
        <dbReference type="RuleBase" id="RU004142"/>
    </source>
</evidence>
<gene>
    <name evidence="17" type="ORF">GJ744_007363</name>
</gene>
<dbReference type="Gene3D" id="3.40.50.880">
    <property type="match status" value="1"/>
</dbReference>
<dbReference type="AlphaFoldDB" id="A0A8H7AKW6"/>
<reference evidence="17" key="1">
    <citation type="submission" date="2020-02" db="EMBL/GenBank/DDBJ databases">
        <authorList>
            <person name="Palmer J.M."/>
        </authorList>
    </citation>
    <scope>NUCLEOTIDE SEQUENCE</scope>
    <source>
        <strain evidence="17">EPUS1.4</strain>
        <tissue evidence="17">Thallus</tissue>
    </source>
</reference>
<dbReference type="PROSITE" id="PS00438">
    <property type="entry name" value="CATALASE_2"/>
    <property type="match status" value="1"/>
</dbReference>
<evidence type="ECO:0000256" key="5">
    <source>
        <dbReference type="ARBA" id="ARBA00022617"/>
    </source>
</evidence>
<dbReference type="OrthoDB" id="6880011at2759"/>
<dbReference type="InterPro" id="IPR011614">
    <property type="entry name" value="Catalase_core"/>
</dbReference>
<dbReference type="Gene3D" id="2.40.180.10">
    <property type="entry name" value="Catalase core domain"/>
    <property type="match status" value="1"/>
</dbReference>
<dbReference type="GO" id="GO:0004096">
    <property type="term" value="F:catalase activity"/>
    <property type="evidence" value="ECO:0007669"/>
    <property type="project" value="UniProtKB-UniRule"/>
</dbReference>
<dbReference type="PROSITE" id="PS00437">
    <property type="entry name" value="CATALASE_1"/>
    <property type="match status" value="1"/>
</dbReference>
<dbReference type="InterPro" id="IPR024712">
    <property type="entry name" value="Catalase_clade2"/>
</dbReference>
<keyword evidence="9 10" id="KW-0376">Hydrogen peroxide</keyword>
<dbReference type="Pfam" id="PF00199">
    <property type="entry name" value="Catalase"/>
    <property type="match status" value="1"/>
</dbReference>
<dbReference type="SMART" id="SM01060">
    <property type="entry name" value="Catalase"/>
    <property type="match status" value="1"/>
</dbReference>
<evidence type="ECO:0000256" key="11">
    <source>
        <dbReference type="PIRSR" id="PIRSR038927-1"/>
    </source>
</evidence>
<evidence type="ECO:0000256" key="6">
    <source>
        <dbReference type="ARBA" id="ARBA00022723"/>
    </source>
</evidence>
<dbReference type="EMBL" id="JAACFV010000036">
    <property type="protein sequence ID" value="KAF7509852.1"/>
    <property type="molecule type" value="Genomic_DNA"/>
</dbReference>
<dbReference type="InterPro" id="IPR020835">
    <property type="entry name" value="Catalase_sf"/>
</dbReference>
<dbReference type="GO" id="GO:0070301">
    <property type="term" value="P:cellular response to hydrogen peroxide"/>
    <property type="evidence" value="ECO:0007669"/>
    <property type="project" value="UniProtKB-ARBA"/>
</dbReference>
<comment type="function">
    <text evidence="10">Occurs in almost all aerobically respiring organisms and serves to protect cells from the toxic effects of hydrogen peroxide.</text>
</comment>
<sequence length="757" mass="85005">MDSAITSTQTSALASKISQGVEKVVTMTSNGITDKKHADLHRDTVNIHDKKHFSTTDFGTKVATQDDWLRVVNDDRTGPSLLEDQIAREKIHRFDHERIPERVVHARGAGAFGSFRLYESAEDVTHAKVLTDTSRTTPVFIRFSTVQGSRGSADTVRDVRGFAIKFYTAEGNWDIVGNDIPVFFIQDAMKFPDIVHAVKPEPDREVPQGQSAHNNFWDFQYLHSEATHMFMWAMSDRGVPRSFRMMQGFGVNTFRLINKDGISHFVKFHFTPTLGVHSLVWDEALKLSGQDPDFHRKDLYEAIDEGVYPKWKFGIQTLPESRQDDFDFDILDATKIWPEEDVAIRYIGELELNRNIDEFFTQVEQAAFCTSHIVPGIDFSDDPLLQGRNFSYFDTQLSRLGINWQELPINRPVCPMLNHNRDGQGRHRITAGKVNYWPNRFEAVPPVPPSEGGFKSFPEKIQGVAERLKSKKFSEHINQAQLFYNSLTPPEKSHLENALGFELDHCDEPIVYERICDRLRDIDLELAKNVATLVGAPVPEKEGRPNHGKKSKSLSQTYFMPSEPTIASRRVAILIGDGFDKATVKAMQTSLKAANAFPFVIGVRRSTIYGEGEDKSSSSAGMMPAHHLEGMRSTMFDALFIPGGSHNQTLQKNGRAVHWVREAFAHCKAIGAMGEAVELIRTAIGFVDKLKLASDGEQGVTESYGVVTAGKAEASGIGEMIKMRKGAKDFAGAFFYSISCHRHFEREMEGLSSMVAY</sequence>
<protein>
    <recommendedName>
        <fullName evidence="3 10">Catalase</fullName>
        <ecNumber evidence="3 10">1.11.1.6</ecNumber>
    </recommendedName>
</protein>
<dbReference type="InterPro" id="IPR002226">
    <property type="entry name" value="Catalase_haem_BS"/>
</dbReference>
<feature type="active site" evidence="11">
    <location>
        <position position="105"/>
    </location>
</feature>
<feature type="active site" evidence="11">
    <location>
        <position position="178"/>
    </location>
</feature>
<dbReference type="InterPro" id="IPR041399">
    <property type="entry name" value="Catalase_large_C"/>
</dbReference>
<dbReference type="Pfam" id="PF18011">
    <property type="entry name" value="Catalase_C"/>
    <property type="match status" value="1"/>
</dbReference>
<keyword evidence="7 10" id="KW-0560">Oxidoreductase</keyword>
<comment type="cofactor">
    <cofactor evidence="1 10 12">
        <name>heme</name>
        <dbReference type="ChEBI" id="CHEBI:30413"/>
    </cofactor>
</comment>
<dbReference type="SUPFAM" id="SSF56634">
    <property type="entry name" value="Heme-dependent catalase-like"/>
    <property type="match status" value="1"/>
</dbReference>
<dbReference type="GO" id="GO:0046872">
    <property type="term" value="F:metal ion binding"/>
    <property type="evidence" value="ECO:0007669"/>
    <property type="project" value="UniProtKB-KW"/>
</dbReference>
<dbReference type="Proteomes" id="UP000606974">
    <property type="component" value="Unassembled WGS sequence"/>
</dbReference>
<dbReference type="PIRSF" id="PIRSF038927">
    <property type="entry name" value="Catalase_clade2"/>
    <property type="match status" value="1"/>
</dbReference>
<dbReference type="Pfam" id="PF06628">
    <property type="entry name" value="Catalase-rel"/>
    <property type="match status" value="1"/>
</dbReference>
<evidence type="ECO:0000256" key="7">
    <source>
        <dbReference type="ARBA" id="ARBA00023002"/>
    </source>
</evidence>
<dbReference type="InterPro" id="IPR018028">
    <property type="entry name" value="Catalase"/>
</dbReference>
<evidence type="ECO:0000256" key="8">
    <source>
        <dbReference type="ARBA" id="ARBA00023004"/>
    </source>
</evidence>
<keyword evidence="18" id="KW-1185">Reference proteome</keyword>
<feature type="domain" description="Catalase core" evidence="16">
    <location>
        <begin position="55"/>
        <end position="445"/>
    </location>
</feature>
<evidence type="ECO:0000256" key="3">
    <source>
        <dbReference type="ARBA" id="ARBA00012314"/>
    </source>
</evidence>
<dbReference type="CDD" id="cd03132">
    <property type="entry name" value="GATase1_catalase"/>
    <property type="match status" value="1"/>
</dbReference>
<dbReference type="SUPFAM" id="SSF52317">
    <property type="entry name" value="Class I glutamine amidotransferase-like"/>
    <property type="match status" value="1"/>
</dbReference>
<comment type="catalytic activity">
    <reaction evidence="10 13">
        <text>2 H2O2 = O2 + 2 H2O</text>
        <dbReference type="Rhea" id="RHEA:20309"/>
        <dbReference type="ChEBI" id="CHEBI:15377"/>
        <dbReference type="ChEBI" id="CHEBI:15379"/>
        <dbReference type="ChEBI" id="CHEBI:16240"/>
        <dbReference type="EC" id="1.11.1.6"/>
    </reaction>
</comment>
<evidence type="ECO:0000313" key="18">
    <source>
        <dbReference type="Proteomes" id="UP000606974"/>
    </source>
</evidence>
<dbReference type="InterPro" id="IPR024708">
    <property type="entry name" value="Catalase_AS"/>
</dbReference>
<dbReference type="InterPro" id="IPR029062">
    <property type="entry name" value="Class_I_gatase-like"/>
</dbReference>
<dbReference type="Gene3D" id="1.20.1370.20">
    <property type="match status" value="1"/>
</dbReference>
<keyword evidence="6 10" id="KW-0479">Metal-binding</keyword>
<evidence type="ECO:0000259" key="16">
    <source>
        <dbReference type="SMART" id="SM01060"/>
    </source>
</evidence>
<dbReference type="PANTHER" id="PTHR42821">
    <property type="entry name" value="CATALASE"/>
    <property type="match status" value="1"/>
</dbReference>
<dbReference type="EC" id="1.11.1.6" evidence="3 10"/>
<evidence type="ECO:0000256" key="4">
    <source>
        <dbReference type="ARBA" id="ARBA00022559"/>
    </source>
</evidence>
<evidence type="ECO:0000256" key="1">
    <source>
        <dbReference type="ARBA" id="ARBA00001971"/>
    </source>
</evidence>
<name>A0A8H7AKW6_9EURO</name>